<reference evidence="1" key="1">
    <citation type="submission" date="2020-08" db="EMBL/GenBank/DDBJ databases">
        <title>Genome public.</title>
        <authorList>
            <person name="Liu C."/>
            <person name="Sun Q."/>
        </authorList>
    </citation>
    <scope>NUCLEOTIDE SEQUENCE</scope>
    <source>
        <strain evidence="1">NSJ-52</strain>
    </source>
</reference>
<evidence type="ECO:0000313" key="1">
    <source>
        <dbReference type="EMBL" id="MBC5736342.1"/>
    </source>
</evidence>
<name>A0A8J6J541_9FIRM</name>
<dbReference type="GO" id="GO:0009036">
    <property type="term" value="F:type II site-specific deoxyribonuclease activity"/>
    <property type="evidence" value="ECO:0007669"/>
    <property type="project" value="InterPro"/>
</dbReference>
<sequence>MPTGLYGIEHSNRATEDHWGKNCFNSSFPAAMASYMMEHDIPAVYIKLEDYNGELRTVPTEISFRDVFCCGAKSAAELSFNFETVFAPYQQYSFDAIDGIDLVIKDLDGNFLSPLEVKLTVLPTDSTSRQPEAKWGCELVVRSATTSYCALGMYNTVKDKALEVRDIFEDACSSIQMWDNDYEMTHKILRISQSIDAFERRYLNRQKPLLMQTIWKTQGKSPLLAEQAFDIVIWSDYAFSRLFVDASYEVTSTMSRPMRASARLARCLWELSKSGKIRVVDIYRQMAFGNQTDKEFAIGGSKWRQYVTAERITRPILHKSVINDIIQPGYIEKLSPERRFDQTLYFTAREV</sequence>
<dbReference type="GO" id="GO:0003677">
    <property type="term" value="F:DNA binding"/>
    <property type="evidence" value="ECO:0007669"/>
    <property type="project" value="InterPro"/>
</dbReference>
<dbReference type="GO" id="GO:0009307">
    <property type="term" value="P:DNA restriction-modification system"/>
    <property type="evidence" value="ECO:0007669"/>
    <property type="project" value="InterPro"/>
</dbReference>
<proteinExistence type="predicted"/>
<keyword evidence="1" id="KW-0378">Hydrolase</keyword>
<dbReference type="EMBL" id="JACOPQ010000003">
    <property type="protein sequence ID" value="MBC5736342.1"/>
    <property type="molecule type" value="Genomic_DNA"/>
</dbReference>
<accession>A0A8J6J541</accession>
<dbReference type="AlphaFoldDB" id="A0A8J6J541"/>
<organism evidence="1 2">
    <name type="scientific">Lawsonibacter faecis</name>
    <dbReference type="NCBI Taxonomy" id="2763052"/>
    <lineage>
        <taxon>Bacteria</taxon>
        <taxon>Bacillati</taxon>
        <taxon>Bacillota</taxon>
        <taxon>Clostridia</taxon>
        <taxon>Eubacteriales</taxon>
        <taxon>Oscillospiraceae</taxon>
        <taxon>Lawsonibacter</taxon>
    </lineage>
</organism>
<protein>
    <submittedName>
        <fullName evidence="1">HindVP family restriction endonuclease</fullName>
    </submittedName>
</protein>
<evidence type="ECO:0000313" key="2">
    <source>
        <dbReference type="Proteomes" id="UP000607645"/>
    </source>
</evidence>
<keyword evidence="2" id="KW-1185">Reference proteome</keyword>
<keyword evidence="1" id="KW-0255">Endonuclease</keyword>
<gene>
    <name evidence="1" type="ORF">H8S62_04885</name>
</gene>
<dbReference type="Proteomes" id="UP000607645">
    <property type="component" value="Unassembled WGS sequence"/>
</dbReference>
<keyword evidence="1" id="KW-0540">Nuclease</keyword>
<comment type="caution">
    <text evidence="1">The sequence shown here is derived from an EMBL/GenBank/DDBJ whole genome shotgun (WGS) entry which is preliminary data.</text>
</comment>
<dbReference type="InterPro" id="IPR019044">
    <property type="entry name" value="Restrct_endonuc_II_HindVP"/>
</dbReference>
<dbReference type="Pfam" id="PF09519">
    <property type="entry name" value="RE_HindVP"/>
    <property type="match status" value="1"/>
</dbReference>
<dbReference type="RefSeq" id="WP_186918670.1">
    <property type="nucleotide sequence ID" value="NZ_JACOPQ010000003.1"/>
</dbReference>